<dbReference type="RefSeq" id="WP_144198206.1">
    <property type="nucleotide sequence ID" value="NZ_CP043441.1"/>
</dbReference>
<dbReference type="EMBL" id="CP097331">
    <property type="protein sequence ID" value="URF06294.1"/>
    <property type="molecule type" value="Genomic_DNA"/>
</dbReference>
<evidence type="ECO:0000313" key="1">
    <source>
        <dbReference type="EMBL" id="TSP12053.1"/>
    </source>
</evidence>
<dbReference type="Proteomes" id="UP001056132">
    <property type="component" value="Chromosome 2"/>
</dbReference>
<protein>
    <submittedName>
        <fullName evidence="2">Uncharacterized protein</fullName>
    </submittedName>
</protein>
<evidence type="ECO:0000313" key="3">
    <source>
        <dbReference type="Proteomes" id="UP000318943"/>
    </source>
</evidence>
<accession>A0AAE9I336</accession>
<dbReference type="KEGG" id="ccam:M5D45_24590"/>
<gene>
    <name evidence="1" type="ORF">FGG12_13610</name>
    <name evidence="2" type="ORF">M5D45_24590</name>
</gene>
<evidence type="ECO:0000313" key="4">
    <source>
        <dbReference type="Proteomes" id="UP001056132"/>
    </source>
</evidence>
<evidence type="ECO:0000313" key="2">
    <source>
        <dbReference type="EMBL" id="URF06294.1"/>
    </source>
</evidence>
<name>A0AAE9I336_9BURK</name>
<reference evidence="2" key="3">
    <citation type="submission" date="2022-05" db="EMBL/GenBank/DDBJ databases">
        <authorList>
            <person name="Kunte H.-J."/>
        </authorList>
    </citation>
    <scope>NUCLEOTIDE SEQUENCE</scope>
    <source>
        <strain evidence="2">G5</strain>
    </source>
</reference>
<organism evidence="2 4">
    <name type="scientific">Cupriavidus campinensis</name>
    <dbReference type="NCBI Taxonomy" id="151783"/>
    <lineage>
        <taxon>Bacteria</taxon>
        <taxon>Pseudomonadati</taxon>
        <taxon>Pseudomonadota</taxon>
        <taxon>Betaproteobacteria</taxon>
        <taxon>Burkholderiales</taxon>
        <taxon>Burkholderiaceae</taxon>
        <taxon>Cupriavidus</taxon>
    </lineage>
</organism>
<proteinExistence type="predicted"/>
<keyword evidence="3" id="KW-1185">Reference proteome</keyword>
<reference evidence="2" key="2">
    <citation type="journal article" date="2022" name="Microbiol. Resour. Announc.">
        <title>Genome Sequence of Cupriavidus campinensis Strain G5, a Member of a Bacterial Consortium Capable of Polyethylene Degradation.</title>
        <authorList>
            <person name="Schneider B."/>
            <person name="Pfeiffer F."/>
            <person name="Dyall-Smith M."/>
            <person name="Kunte H.J."/>
        </authorList>
    </citation>
    <scope>NUCLEOTIDE SEQUENCE</scope>
    <source>
        <strain evidence="2">G5</strain>
    </source>
</reference>
<dbReference type="Proteomes" id="UP000318943">
    <property type="component" value="Unassembled WGS sequence"/>
</dbReference>
<sequence>MTDWIELNDQASRQYADATIVFAEWEKARARVQECSGGMIWRTSKGREYLIQTGKDNRQRSLGPRSPHTEAIYTAFISRKRQAQETLGRLRHEMALADRQNRALQVGDAPALLVRILTNMERIGLRDSTLIAGDCALLAYAAQARVKSWLAAGQVHDCEPIHVQILAADARAKDMALAALLAADKTFIASQATEGRLNLKNAQGATAEILYDGLIQILFKPDMPMAVRPFSVPLVATSGRMARMTAIPPSMYVLRAHGLAGRTDISPAEALQHAQRALAVRRLIKSHLPDWNDGWAMPTKFGKTGPATQGAVDD</sequence>
<dbReference type="AlphaFoldDB" id="A0AAE9I336"/>
<dbReference type="EMBL" id="VCIZ01000007">
    <property type="protein sequence ID" value="TSP12053.1"/>
    <property type="molecule type" value="Genomic_DNA"/>
</dbReference>
<reference evidence="1 3" key="1">
    <citation type="submission" date="2019-05" db="EMBL/GenBank/DDBJ databases">
        <title>Whole genome sequence analysis of Cupriavidus campinensis S14E4C strain.</title>
        <authorList>
            <person name="Abbaszade G."/>
            <person name="Szabo A."/>
            <person name="Toumi M."/>
            <person name="Toth E."/>
        </authorList>
    </citation>
    <scope>NUCLEOTIDE SEQUENCE [LARGE SCALE GENOMIC DNA]</scope>
    <source>
        <strain evidence="1 3">S14E4C</strain>
    </source>
</reference>